<name>A0A974CCF7_XENLA</name>
<dbReference type="EMBL" id="CM004479">
    <property type="protein sequence ID" value="OCT70347.1"/>
    <property type="molecule type" value="Genomic_DNA"/>
</dbReference>
<gene>
    <name evidence="2" type="ORF">XELAEV_18037264mg</name>
</gene>
<evidence type="ECO:0000313" key="2">
    <source>
        <dbReference type="EMBL" id="OCT70347.1"/>
    </source>
</evidence>
<keyword evidence="1" id="KW-0472">Membrane</keyword>
<protein>
    <submittedName>
        <fullName evidence="2">Uncharacterized protein</fullName>
    </submittedName>
</protein>
<dbReference type="AlphaFoldDB" id="A0A974CCF7"/>
<feature type="transmembrane region" description="Helical" evidence="1">
    <location>
        <begin position="17"/>
        <end position="38"/>
    </location>
</feature>
<proteinExistence type="predicted"/>
<keyword evidence="1" id="KW-0812">Transmembrane</keyword>
<accession>A0A974CCF7</accession>
<keyword evidence="1" id="KW-1133">Transmembrane helix</keyword>
<evidence type="ECO:0000313" key="3">
    <source>
        <dbReference type="Proteomes" id="UP000694892"/>
    </source>
</evidence>
<evidence type="ECO:0000256" key="1">
    <source>
        <dbReference type="SAM" id="Phobius"/>
    </source>
</evidence>
<reference evidence="3" key="1">
    <citation type="journal article" date="2016" name="Nature">
        <title>Genome evolution in the allotetraploid frog Xenopus laevis.</title>
        <authorList>
            <person name="Session A.M."/>
            <person name="Uno Y."/>
            <person name="Kwon T."/>
            <person name="Chapman J.A."/>
            <person name="Toyoda A."/>
            <person name="Takahashi S."/>
            <person name="Fukui A."/>
            <person name="Hikosaka A."/>
            <person name="Suzuki A."/>
            <person name="Kondo M."/>
            <person name="van Heeringen S.J."/>
            <person name="Quigley I."/>
            <person name="Heinz S."/>
            <person name="Ogino H."/>
            <person name="Ochi H."/>
            <person name="Hellsten U."/>
            <person name="Lyons J.B."/>
            <person name="Simakov O."/>
            <person name="Putnam N."/>
            <person name="Stites J."/>
            <person name="Kuroki Y."/>
            <person name="Tanaka T."/>
            <person name="Michiue T."/>
            <person name="Watanabe M."/>
            <person name="Bogdanovic O."/>
            <person name="Lister R."/>
            <person name="Georgiou G."/>
            <person name="Paranjpe S.S."/>
            <person name="van Kruijsbergen I."/>
            <person name="Shu S."/>
            <person name="Carlson J."/>
            <person name="Kinoshita T."/>
            <person name="Ohta Y."/>
            <person name="Mawaribuchi S."/>
            <person name="Jenkins J."/>
            <person name="Grimwood J."/>
            <person name="Schmutz J."/>
            <person name="Mitros T."/>
            <person name="Mozaffari S.V."/>
            <person name="Suzuki Y."/>
            <person name="Haramoto Y."/>
            <person name="Yamamoto T.S."/>
            <person name="Takagi C."/>
            <person name="Heald R."/>
            <person name="Miller K."/>
            <person name="Haudenschild C."/>
            <person name="Kitzman J."/>
            <person name="Nakayama T."/>
            <person name="Izutsu Y."/>
            <person name="Robert J."/>
            <person name="Fortriede J."/>
            <person name="Burns K."/>
            <person name="Lotay V."/>
            <person name="Karimi K."/>
            <person name="Yasuoka Y."/>
            <person name="Dichmann D.S."/>
            <person name="Flajnik M.F."/>
            <person name="Houston D.W."/>
            <person name="Shendure J."/>
            <person name="DuPasquier L."/>
            <person name="Vize P.D."/>
            <person name="Zorn A.M."/>
            <person name="Ito M."/>
            <person name="Marcotte E.M."/>
            <person name="Wallingford J.B."/>
            <person name="Ito Y."/>
            <person name="Asashima M."/>
            <person name="Ueno N."/>
            <person name="Matsuda Y."/>
            <person name="Veenstra G.J."/>
            <person name="Fujiyama A."/>
            <person name="Harland R.M."/>
            <person name="Taira M."/>
            <person name="Rokhsar D.S."/>
        </authorList>
    </citation>
    <scope>NUCLEOTIDE SEQUENCE [LARGE SCALE GENOMIC DNA]</scope>
    <source>
        <strain evidence="3">J</strain>
    </source>
</reference>
<sequence length="80" mass="9610">MLYIHNYRAPTFIGGLYYYRFILRQFLFPLFVMCLFLFDPNFSKSCKTNFSYISITFPSSWEGIKVDFPFTVLCFSFLHT</sequence>
<organism evidence="2 3">
    <name type="scientific">Xenopus laevis</name>
    <name type="common">African clawed frog</name>
    <dbReference type="NCBI Taxonomy" id="8355"/>
    <lineage>
        <taxon>Eukaryota</taxon>
        <taxon>Metazoa</taxon>
        <taxon>Chordata</taxon>
        <taxon>Craniata</taxon>
        <taxon>Vertebrata</taxon>
        <taxon>Euteleostomi</taxon>
        <taxon>Amphibia</taxon>
        <taxon>Batrachia</taxon>
        <taxon>Anura</taxon>
        <taxon>Pipoidea</taxon>
        <taxon>Pipidae</taxon>
        <taxon>Xenopodinae</taxon>
        <taxon>Xenopus</taxon>
        <taxon>Xenopus</taxon>
    </lineage>
</organism>
<dbReference type="Proteomes" id="UP000694892">
    <property type="component" value="Chromosome 7S"/>
</dbReference>